<protein>
    <recommendedName>
        <fullName evidence="4">DUF983 domain-containing protein</fullName>
    </recommendedName>
</protein>
<reference evidence="2 3" key="1">
    <citation type="submission" date="2017-03" db="EMBL/GenBank/DDBJ databases">
        <title>Whole genome sequences of fourteen strains of Bradyrhizobium canariense and one strain of Bradyrhizobium japonicum isolated from Lupinus (Papilionoideae: Genisteae) species in Algeria.</title>
        <authorList>
            <person name="Crovadore J."/>
            <person name="Chekireb D."/>
            <person name="Brachmann A."/>
            <person name="Chablais R."/>
            <person name="Cochard B."/>
            <person name="Lefort F."/>
        </authorList>
    </citation>
    <scope>NUCLEOTIDE SEQUENCE [LARGE SCALE GENOMIC DNA]</scope>
    <source>
        <strain evidence="2 3">UBMA195</strain>
    </source>
</reference>
<dbReference type="EMBL" id="NAFI01000165">
    <property type="protein sequence ID" value="OSJ12612.1"/>
    <property type="molecule type" value="Genomic_DNA"/>
</dbReference>
<dbReference type="OrthoDB" id="9799456at2"/>
<proteinExistence type="predicted"/>
<name>A0A1X3GMH8_9BRAD</name>
<sequence>MQLRPISFECMDARYYCMDRRKGRGGVMATGSVSLAKAMWRGFRGKCPNCGEGHAFGRFLKVADTCDHCGEELFHQRADDFPAYLVMVVVGHLVVPAILAVETAYAPAVWLQLVVWLPVTLFASLALLQPTKGAIVGLQWQIGMHGFEAGKLRREAGRPAAVLVKVNARAA</sequence>
<accession>A0A1X3GMH8</accession>
<dbReference type="AlphaFoldDB" id="A0A1X3GMH8"/>
<keyword evidence="1" id="KW-0812">Transmembrane</keyword>
<evidence type="ECO:0000313" key="2">
    <source>
        <dbReference type="EMBL" id="OSJ12612.1"/>
    </source>
</evidence>
<evidence type="ECO:0008006" key="4">
    <source>
        <dbReference type="Google" id="ProtNLM"/>
    </source>
</evidence>
<feature type="transmembrane region" description="Helical" evidence="1">
    <location>
        <begin position="107"/>
        <end position="128"/>
    </location>
</feature>
<keyword evidence="1" id="KW-1133">Transmembrane helix</keyword>
<dbReference type="Proteomes" id="UP000193553">
    <property type="component" value="Unassembled WGS sequence"/>
</dbReference>
<comment type="caution">
    <text evidence="2">The sequence shown here is derived from an EMBL/GenBank/DDBJ whole genome shotgun (WGS) entry which is preliminary data.</text>
</comment>
<feature type="transmembrane region" description="Helical" evidence="1">
    <location>
        <begin position="81"/>
        <end position="101"/>
    </location>
</feature>
<dbReference type="NCBIfam" id="NF004633">
    <property type="entry name" value="PRK05978.1"/>
    <property type="match status" value="1"/>
</dbReference>
<gene>
    <name evidence="2" type="ORF">BSZ18_12375</name>
</gene>
<dbReference type="Pfam" id="PF06170">
    <property type="entry name" value="DUF983"/>
    <property type="match status" value="1"/>
</dbReference>
<keyword evidence="1" id="KW-0472">Membrane</keyword>
<dbReference type="InterPro" id="IPR009325">
    <property type="entry name" value="DUF983"/>
</dbReference>
<evidence type="ECO:0000313" key="3">
    <source>
        <dbReference type="Proteomes" id="UP000193553"/>
    </source>
</evidence>
<evidence type="ECO:0000256" key="1">
    <source>
        <dbReference type="SAM" id="Phobius"/>
    </source>
</evidence>
<organism evidence="2 3">
    <name type="scientific">Bradyrhizobium canariense</name>
    <dbReference type="NCBI Taxonomy" id="255045"/>
    <lineage>
        <taxon>Bacteria</taxon>
        <taxon>Pseudomonadati</taxon>
        <taxon>Pseudomonadota</taxon>
        <taxon>Alphaproteobacteria</taxon>
        <taxon>Hyphomicrobiales</taxon>
        <taxon>Nitrobacteraceae</taxon>
        <taxon>Bradyrhizobium</taxon>
    </lineage>
</organism>